<dbReference type="InterPro" id="IPR055439">
    <property type="entry name" value="Beta-prop_EML_1st"/>
</dbReference>
<dbReference type="Gene3D" id="2.130.10.10">
    <property type="entry name" value="YVTN repeat-like/Quinoprotein amine dehydrogenase"/>
    <property type="match status" value="1"/>
</dbReference>
<evidence type="ECO:0000259" key="3">
    <source>
        <dbReference type="Pfam" id="PF23409"/>
    </source>
</evidence>
<name>A0AAW0Y6K5_CHEQU</name>
<proteinExistence type="predicted"/>
<organism evidence="4 5">
    <name type="scientific">Cherax quadricarinatus</name>
    <name type="common">Australian red claw crayfish</name>
    <dbReference type="NCBI Taxonomy" id="27406"/>
    <lineage>
        <taxon>Eukaryota</taxon>
        <taxon>Metazoa</taxon>
        <taxon>Ecdysozoa</taxon>
        <taxon>Arthropoda</taxon>
        <taxon>Crustacea</taxon>
        <taxon>Multicrustacea</taxon>
        <taxon>Malacostraca</taxon>
        <taxon>Eumalacostraca</taxon>
        <taxon>Eucarida</taxon>
        <taxon>Decapoda</taxon>
        <taxon>Pleocyemata</taxon>
        <taxon>Astacidea</taxon>
        <taxon>Parastacoidea</taxon>
        <taxon>Parastacidae</taxon>
        <taxon>Cherax</taxon>
    </lineage>
</organism>
<reference evidence="4 5" key="1">
    <citation type="journal article" date="2024" name="BMC Genomics">
        <title>Genome assembly of redclaw crayfish (Cherax quadricarinatus) provides insights into its immune adaptation and hypoxia tolerance.</title>
        <authorList>
            <person name="Liu Z."/>
            <person name="Zheng J."/>
            <person name="Li H."/>
            <person name="Fang K."/>
            <person name="Wang S."/>
            <person name="He J."/>
            <person name="Zhou D."/>
            <person name="Weng S."/>
            <person name="Chi M."/>
            <person name="Gu Z."/>
            <person name="He J."/>
            <person name="Li F."/>
            <person name="Wang M."/>
        </authorList>
    </citation>
    <scope>NUCLEOTIDE SEQUENCE [LARGE SCALE GENOMIC DNA]</scope>
    <source>
        <strain evidence="4">ZL_2023a</strain>
    </source>
</reference>
<dbReference type="AlphaFoldDB" id="A0AAW0Y6K5"/>
<dbReference type="InterPro" id="IPR036322">
    <property type="entry name" value="WD40_repeat_dom_sf"/>
</dbReference>
<keyword evidence="1" id="KW-0853">WD repeat</keyword>
<evidence type="ECO:0000256" key="1">
    <source>
        <dbReference type="ARBA" id="ARBA00022574"/>
    </source>
</evidence>
<accession>A0AAW0Y6K5</accession>
<evidence type="ECO:0000313" key="4">
    <source>
        <dbReference type="EMBL" id="KAK8746991.1"/>
    </source>
</evidence>
<dbReference type="EMBL" id="JARKIK010000016">
    <property type="protein sequence ID" value="KAK8746991.1"/>
    <property type="molecule type" value="Genomic_DNA"/>
</dbReference>
<dbReference type="SUPFAM" id="SSF50978">
    <property type="entry name" value="WD40 repeat-like"/>
    <property type="match status" value="1"/>
</dbReference>
<dbReference type="PANTHER" id="PTHR13720">
    <property type="entry name" value="WD-40 REPEAT PROTEIN"/>
    <property type="match status" value="1"/>
</dbReference>
<dbReference type="Proteomes" id="UP001445076">
    <property type="component" value="Unassembled WGS sequence"/>
</dbReference>
<feature type="non-terminal residue" evidence="4">
    <location>
        <position position="1"/>
    </location>
</feature>
<dbReference type="GO" id="GO:0008017">
    <property type="term" value="F:microtubule binding"/>
    <property type="evidence" value="ECO:0007669"/>
    <property type="project" value="TreeGrafter"/>
</dbReference>
<dbReference type="Pfam" id="PF23409">
    <property type="entry name" value="Beta-prop_EML"/>
    <property type="match status" value="1"/>
</dbReference>
<dbReference type="SMART" id="SM00320">
    <property type="entry name" value="WD40"/>
    <property type="match status" value="3"/>
</dbReference>
<protein>
    <recommendedName>
        <fullName evidence="3">EML-like first beta-propeller domain-containing protein</fullName>
    </recommendedName>
</protein>
<dbReference type="InterPro" id="IPR050630">
    <property type="entry name" value="WD_repeat_EMAP"/>
</dbReference>
<gene>
    <name evidence="4" type="ORF">OTU49_016936</name>
</gene>
<dbReference type="InterPro" id="IPR015943">
    <property type="entry name" value="WD40/YVTN_repeat-like_dom_sf"/>
</dbReference>
<dbReference type="PANTHER" id="PTHR13720:SF33">
    <property type="entry name" value="HELP DOMAIN-CONTAINING PROTEIN"/>
    <property type="match status" value="1"/>
</dbReference>
<feature type="non-terminal residue" evidence="4">
    <location>
        <position position="144"/>
    </location>
</feature>
<feature type="domain" description="EML-like first beta-propeller" evidence="3">
    <location>
        <begin position="2"/>
        <end position="142"/>
    </location>
</feature>
<keyword evidence="5" id="KW-1185">Reference proteome</keyword>
<comment type="caution">
    <text evidence="4">The sequence shown here is derived from an EMBL/GenBank/DDBJ whole genome shotgun (WGS) entry which is preliminary data.</text>
</comment>
<dbReference type="InterPro" id="IPR001680">
    <property type="entry name" value="WD40_rpt"/>
</dbReference>
<evidence type="ECO:0000256" key="2">
    <source>
        <dbReference type="ARBA" id="ARBA00022737"/>
    </source>
</evidence>
<sequence>KQVLMVWQWEKGLQLAHNIAYSGKVERVEWEPGSKTSLVTCGHNHIKFWKLNNNVLQGNSGVFGDESRSDQLCVSYLPDSRVVTGTASGHLYVWNEAKIVTAIKDVHPGGVLVTEVYPGGLLSGGTDGNVTLFDKQLNKVSTVS</sequence>
<evidence type="ECO:0000313" key="5">
    <source>
        <dbReference type="Proteomes" id="UP001445076"/>
    </source>
</evidence>
<keyword evidence="2" id="KW-0677">Repeat</keyword>